<protein>
    <submittedName>
        <fullName evidence="5">ABC transporter ATP-binding protein</fullName>
    </submittedName>
</protein>
<dbReference type="PANTHER" id="PTHR24220:SF689">
    <property type="entry name" value="LIPOPROTEIN-RELEASING SYSTEM ATP-BINDING PROTEIN LOLD"/>
    <property type="match status" value="1"/>
</dbReference>
<reference evidence="5 6" key="1">
    <citation type="journal article" date="2015" name="Genome Announc.">
        <title>Draft Genome Sequence of the Thermophile Thermus filiformis ATCC 43280, Producer of Carotenoid-(Di)glucoside-Branched Fatty Acid (Di)esters and Source of Hyperthermostable Enzymes of Biotechnological Interest.</title>
        <authorList>
            <person name="Mandelli F."/>
            <person name="Oliveira Ramires B."/>
            <person name="Couger M.B."/>
            <person name="Paixao D.A."/>
            <person name="Camilo C.M."/>
            <person name="Polikarpov I."/>
            <person name="Prade R."/>
            <person name="Riano-Pachon D.M."/>
            <person name="Squina F.M."/>
        </authorList>
    </citation>
    <scope>NUCLEOTIDE SEQUENCE [LARGE SCALE GENOMIC DNA]</scope>
    <source>
        <strain evidence="5 6">ATCC 43280</strain>
    </source>
</reference>
<proteinExistence type="inferred from homology"/>
<comment type="similarity">
    <text evidence="1">Belongs to the ABC transporter superfamily.</text>
</comment>
<dbReference type="Pfam" id="PF00005">
    <property type="entry name" value="ABC_tran"/>
    <property type="match status" value="1"/>
</dbReference>
<evidence type="ECO:0000256" key="1">
    <source>
        <dbReference type="ARBA" id="ARBA00005417"/>
    </source>
</evidence>
<dbReference type="GO" id="GO:0016887">
    <property type="term" value="F:ATP hydrolysis activity"/>
    <property type="evidence" value="ECO:0007669"/>
    <property type="project" value="InterPro"/>
</dbReference>
<dbReference type="GO" id="GO:0005886">
    <property type="term" value="C:plasma membrane"/>
    <property type="evidence" value="ECO:0007669"/>
    <property type="project" value="TreeGrafter"/>
</dbReference>
<organism evidence="5 6">
    <name type="scientific">Thermus filiformis</name>
    <dbReference type="NCBI Taxonomy" id="276"/>
    <lineage>
        <taxon>Bacteria</taxon>
        <taxon>Thermotogati</taxon>
        <taxon>Deinococcota</taxon>
        <taxon>Deinococci</taxon>
        <taxon>Thermales</taxon>
        <taxon>Thermaceae</taxon>
        <taxon>Thermus</taxon>
    </lineage>
</organism>
<dbReference type="InterPro" id="IPR015854">
    <property type="entry name" value="ABC_transpr_LolD-like"/>
</dbReference>
<keyword evidence="3 5" id="KW-0067">ATP-binding</keyword>
<dbReference type="InterPro" id="IPR027417">
    <property type="entry name" value="P-loop_NTPase"/>
</dbReference>
<dbReference type="GO" id="GO:0005524">
    <property type="term" value="F:ATP binding"/>
    <property type="evidence" value="ECO:0007669"/>
    <property type="project" value="UniProtKB-KW"/>
</dbReference>
<dbReference type="STRING" id="276.THFILI_08945"/>
<dbReference type="AlphaFoldDB" id="A0A0D6XAH6"/>
<gene>
    <name evidence="5" type="ORF">THFILI_08945</name>
</gene>
<evidence type="ECO:0000256" key="3">
    <source>
        <dbReference type="ARBA" id="ARBA00022840"/>
    </source>
</evidence>
<dbReference type="PROSITE" id="PS00211">
    <property type="entry name" value="ABC_TRANSPORTER_1"/>
    <property type="match status" value="1"/>
</dbReference>
<evidence type="ECO:0000313" key="6">
    <source>
        <dbReference type="Proteomes" id="UP000030364"/>
    </source>
</evidence>
<dbReference type="InterPro" id="IPR003439">
    <property type="entry name" value="ABC_transporter-like_ATP-bd"/>
</dbReference>
<evidence type="ECO:0000313" key="5">
    <source>
        <dbReference type="EMBL" id="KIX84346.1"/>
    </source>
</evidence>
<sequence length="213" mass="23135">MAPEDRRVVLRAEGLSYAYEAPLFRGVSLALGEGEALALLGPSGSGKTTLLHLLAGLLPLQEGEVYWEGLPIRGLSEAALARRRLGFLGLVLQHHFLMPELTALENVLLPGYLAGRVDRARGEALLERVGLFHRAGAFPLALSGGERQRVAVARALYLRPRLVLADEPTASLDRRMAREVFGLLLALAREEGAALLVATHDETLVQDLPKLRL</sequence>
<accession>A0A0D6XAH6</accession>
<dbReference type="PROSITE" id="PS50893">
    <property type="entry name" value="ABC_TRANSPORTER_2"/>
    <property type="match status" value="1"/>
</dbReference>
<name>A0A0D6XAH6_THEFI</name>
<dbReference type="PANTHER" id="PTHR24220">
    <property type="entry name" value="IMPORT ATP-BINDING PROTEIN"/>
    <property type="match status" value="1"/>
</dbReference>
<dbReference type="Proteomes" id="UP000030364">
    <property type="component" value="Unassembled WGS sequence"/>
</dbReference>
<dbReference type="GO" id="GO:0022857">
    <property type="term" value="F:transmembrane transporter activity"/>
    <property type="evidence" value="ECO:0007669"/>
    <property type="project" value="TreeGrafter"/>
</dbReference>
<keyword evidence="6" id="KW-1185">Reference proteome</keyword>
<keyword evidence="2" id="KW-0547">Nucleotide-binding</keyword>
<evidence type="ECO:0000256" key="2">
    <source>
        <dbReference type="ARBA" id="ARBA00022741"/>
    </source>
</evidence>
<dbReference type="InterPro" id="IPR017871">
    <property type="entry name" value="ABC_transporter-like_CS"/>
</dbReference>
<dbReference type="SMART" id="SM00382">
    <property type="entry name" value="AAA"/>
    <property type="match status" value="1"/>
</dbReference>
<dbReference type="InterPro" id="IPR003593">
    <property type="entry name" value="AAA+_ATPase"/>
</dbReference>
<dbReference type="Gene3D" id="3.40.50.300">
    <property type="entry name" value="P-loop containing nucleotide triphosphate hydrolases"/>
    <property type="match status" value="1"/>
</dbReference>
<feature type="domain" description="ABC transporter" evidence="4">
    <location>
        <begin position="10"/>
        <end position="213"/>
    </location>
</feature>
<comment type="caution">
    <text evidence="5">The sequence shown here is derived from an EMBL/GenBank/DDBJ whole genome shotgun (WGS) entry which is preliminary data.</text>
</comment>
<dbReference type="EMBL" id="JPSL02000040">
    <property type="protein sequence ID" value="KIX84346.1"/>
    <property type="molecule type" value="Genomic_DNA"/>
</dbReference>
<evidence type="ECO:0000259" key="4">
    <source>
        <dbReference type="PROSITE" id="PS50893"/>
    </source>
</evidence>
<dbReference type="SUPFAM" id="SSF52540">
    <property type="entry name" value="P-loop containing nucleoside triphosphate hydrolases"/>
    <property type="match status" value="1"/>
</dbReference>
<dbReference type="OrthoDB" id="31606at2"/>